<organism evidence="1">
    <name type="scientific">viral metagenome</name>
    <dbReference type="NCBI Taxonomy" id="1070528"/>
    <lineage>
        <taxon>unclassified sequences</taxon>
        <taxon>metagenomes</taxon>
        <taxon>organismal metagenomes</taxon>
    </lineage>
</organism>
<dbReference type="EMBL" id="BDQA01000777">
    <property type="protein sequence ID" value="GBH22215.1"/>
    <property type="molecule type" value="Genomic_RNA"/>
</dbReference>
<proteinExistence type="predicted"/>
<dbReference type="AlphaFoldDB" id="A0A2V0RIW7"/>
<protein>
    <submittedName>
        <fullName evidence="1">Uncharacterized protein</fullName>
    </submittedName>
</protein>
<accession>A0A2V0RIW7</accession>
<comment type="caution">
    <text evidence="1">The sequence shown here is derived from an EMBL/GenBank/DDBJ whole genome shotgun (WGS) entry which is preliminary data.</text>
</comment>
<sequence length="704" mass="77835">MENGNRVDHAIVGKSGNEDPMLDLTGFMRNNNMIGYVNRDDTHLYAALTSAYVIDEAMPPSGDPPHEKKYQLAYLNRARGIDGTGQMPMIAFSGNTLPGGIARHMPGMLGGTSGIFWPKLEDKRDPQTLQHEDAQSELRAAGVDPMVFERYVINRRDDFPHIRYAHLVAAAVNYVMRNRHLMHITMWIQGVPERMLQGLYENIRKGVDTAFNQSPPNVIDGDHVIRDKIGWPANPEEDTPWWTEPEEVHRDFYEAVGVELHKASQSAVILVNTSLIAVKAYLDAGGVVIGYVEMDEQVHRRRIATRDPANMQPTVAVPLDPGVVTLVKEAGATRFTDIYVPKGITSGMILAPSGSGKSHFVAEMKLSFDAPIIDRNLAPGLENLLGANAREILMACARADHTRGIDFIGKWSNVGISYGPAHAFPSPPLLIPKGGRSVPNKQDRDDAVLTALDLSAQIEVGMLLYADMKKKSSIHAEQLYLMNTPYLDMVPTTDIVSIPRAFYYLAVVDVPRYDPNARLYVMISYKRAKRILESRTPADGLAGGFRNPDVLGHGKLLSHTIYECLWVFPTFNTRPSGIGGLTAIKNRDAFAPGRSIPFIRDILSSSAQPSGHAMAALPLSPGPFINYLIEILYNFHQPLSGPFPFPTIEPSTGGAFHSTTEYQAAIDVISPYVARDGTNFEIRAIRVLRSNIVLLERIMKLLRV</sequence>
<reference evidence="1" key="1">
    <citation type="submission" date="2017-04" db="EMBL/GenBank/DDBJ databases">
        <title>Unveiling RNA virosphere associated with marine microorganisms.</title>
        <authorList>
            <person name="Urayama S."/>
            <person name="Takaki Y."/>
            <person name="Nishi S."/>
            <person name="Yoshida Y."/>
            <person name="Deguchi S."/>
            <person name="Takai K."/>
            <person name="Nunoura T."/>
        </authorList>
    </citation>
    <scope>NUCLEOTIDE SEQUENCE</scope>
</reference>
<name>A0A2V0RIW7_9ZZZZ</name>
<evidence type="ECO:0000313" key="1">
    <source>
        <dbReference type="EMBL" id="GBH22215.1"/>
    </source>
</evidence>